<dbReference type="Proteomes" id="UP001054837">
    <property type="component" value="Unassembled WGS sequence"/>
</dbReference>
<sequence>MDQTCRYYQGLKFRYEPPGRRCSLGKVVLLPLLSPPEPLQKPQKYCISRGGLFIETTNADDIDKIVDEINKSEGIKEDFKVTKPHFRNPTIICYNISSDTSEEEIISNIKRELCR</sequence>
<comment type="caution">
    <text evidence="1">The sequence shown here is derived from an EMBL/GenBank/DDBJ whole genome shotgun (WGS) entry which is preliminary data.</text>
</comment>
<evidence type="ECO:0000313" key="1">
    <source>
        <dbReference type="EMBL" id="GIY47814.1"/>
    </source>
</evidence>
<proteinExistence type="predicted"/>
<accession>A0AAV4TRK1</accession>
<evidence type="ECO:0000313" key="2">
    <source>
        <dbReference type="Proteomes" id="UP001054837"/>
    </source>
</evidence>
<dbReference type="AlphaFoldDB" id="A0AAV4TRK1"/>
<protein>
    <submittedName>
        <fullName evidence="1">Uncharacterized protein</fullName>
    </submittedName>
</protein>
<organism evidence="1 2">
    <name type="scientific">Caerostris darwini</name>
    <dbReference type="NCBI Taxonomy" id="1538125"/>
    <lineage>
        <taxon>Eukaryota</taxon>
        <taxon>Metazoa</taxon>
        <taxon>Ecdysozoa</taxon>
        <taxon>Arthropoda</taxon>
        <taxon>Chelicerata</taxon>
        <taxon>Arachnida</taxon>
        <taxon>Araneae</taxon>
        <taxon>Araneomorphae</taxon>
        <taxon>Entelegynae</taxon>
        <taxon>Araneoidea</taxon>
        <taxon>Araneidae</taxon>
        <taxon>Caerostris</taxon>
    </lineage>
</organism>
<keyword evidence="2" id="KW-1185">Reference proteome</keyword>
<dbReference type="EMBL" id="BPLQ01010014">
    <property type="protein sequence ID" value="GIY47814.1"/>
    <property type="molecule type" value="Genomic_DNA"/>
</dbReference>
<name>A0AAV4TRK1_9ARAC</name>
<reference evidence="1 2" key="1">
    <citation type="submission" date="2021-06" db="EMBL/GenBank/DDBJ databases">
        <title>Caerostris darwini draft genome.</title>
        <authorList>
            <person name="Kono N."/>
            <person name="Arakawa K."/>
        </authorList>
    </citation>
    <scope>NUCLEOTIDE SEQUENCE [LARGE SCALE GENOMIC DNA]</scope>
</reference>
<gene>
    <name evidence="1" type="ORF">CDAR_621361</name>
</gene>